<name>A0A8H5GNI5_9AGAR</name>
<dbReference type="EMBL" id="JAACJM010000015">
    <property type="protein sequence ID" value="KAF5368358.1"/>
    <property type="molecule type" value="Genomic_DNA"/>
</dbReference>
<comment type="caution">
    <text evidence="1">The sequence shown here is derived from an EMBL/GenBank/DDBJ whole genome shotgun (WGS) entry which is preliminary data.</text>
</comment>
<sequence length="110" mass="12683">MMWPIIDAEREKTLHEELNDKEREAIYSSLSAQYLPALVTAYKRIPKESFAISSIYTALLRNLVANGYFAKLKFMRSEIGKDLYRVHAQKIAEAADSDPRSFIVCFNYSL</sequence>
<organism evidence="1 2">
    <name type="scientific">Tetrapyrgos nigripes</name>
    <dbReference type="NCBI Taxonomy" id="182062"/>
    <lineage>
        <taxon>Eukaryota</taxon>
        <taxon>Fungi</taxon>
        <taxon>Dikarya</taxon>
        <taxon>Basidiomycota</taxon>
        <taxon>Agaricomycotina</taxon>
        <taxon>Agaricomycetes</taxon>
        <taxon>Agaricomycetidae</taxon>
        <taxon>Agaricales</taxon>
        <taxon>Marasmiineae</taxon>
        <taxon>Marasmiaceae</taxon>
        <taxon>Tetrapyrgos</taxon>
    </lineage>
</organism>
<evidence type="ECO:0000313" key="1">
    <source>
        <dbReference type="EMBL" id="KAF5368358.1"/>
    </source>
</evidence>
<keyword evidence="2" id="KW-1185">Reference proteome</keyword>
<protein>
    <submittedName>
        <fullName evidence="1">Uncharacterized protein</fullName>
    </submittedName>
</protein>
<reference evidence="1 2" key="1">
    <citation type="journal article" date="2020" name="ISME J.">
        <title>Uncovering the hidden diversity of litter-decomposition mechanisms in mushroom-forming fungi.</title>
        <authorList>
            <person name="Floudas D."/>
            <person name="Bentzer J."/>
            <person name="Ahren D."/>
            <person name="Johansson T."/>
            <person name="Persson P."/>
            <person name="Tunlid A."/>
        </authorList>
    </citation>
    <scope>NUCLEOTIDE SEQUENCE [LARGE SCALE GENOMIC DNA]</scope>
    <source>
        <strain evidence="1 2">CBS 291.85</strain>
    </source>
</reference>
<dbReference type="Proteomes" id="UP000559256">
    <property type="component" value="Unassembled WGS sequence"/>
</dbReference>
<evidence type="ECO:0000313" key="2">
    <source>
        <dbReference type="Proteomes" id="UP000559256"/>
    </source>
</evidence>
<dbReference type="OrthoDB" id="2840262at2759"/>
<accession>A0A8H5GNI5</accession>
<gene>
    <name evidence="1" type="ORF">D9758_002440</name>
</gene>
<proteinExistence type="predicted"/>
<dbReference type="AlphaFoldDB" id="A0A8H5GNI5"/>